<comment type="caution">
    <text evidence="4">The sequence shown here is derived from an EMBL/GenBank/DDBJ whole genome shotgun (WGS) entry which is preliminary data.</text>
</comment>
<feature type="compositionally biased region" description="Basic and acidic residues" evidence="2">
    <location>
        <begin position="899"/>
        <end position="913"/>
    </location>
</feature>
<dbReference type="Pfam" id="PF10650">
    <property type="entry name" value="zf-C3H1"/>
    <property type="match status" value="1"/>
</dbReference>
<protein>
    <recommendedName>
        <fullName evidence="3">Putative zinc-finger domain-containing protein</fullName>
    </recommendedName>
</protein>
<dbReference type="PANTHER" id="PTHR45615">
    <property type="entry name" value="MYOSIN HEAVY CHAIN, NON-MUSCLE"/>
    <property type="match status" value="1"/>
</dbReference>
<feature type="region of interest" description="Disordered" evidence="2">
    <location>
        <begin position="1103"/>
        <end position="1255"/>
    </location>
</feature>
<sequence length="1272" mass="144671">MSYEQRSTILPISSEAEALRQAVLLTMKPNRRETTQQNENQEGMTTIVQPQQTETTQEESLQNDRYTTPPPRRSLRTEERFNTPEAQILDTQAVLKRQSPFSPEEGEYVNSSGRNSEEGDPQRFIPITNPFNVMQASANGTNFERTAGNLLQRYMEESPEMTFVFNGTVVRHPPMEVNFDDDESDAEDNDVRNYIGRCCRVSTPCPRNEDLTPSNYILDYVETLEASQNNGNEDMMQIDSEEQVNENGGTELNNYIVSDRKGDVPIPSTTTIFNNSAHGPGTVDEEVSFSSNNNCASEISSEVSAMRVDINHMNEVPSNAPLTFGECFNKTGGDPPNSTNTNGDIQISNNVNQINDDFINSTSIGDDQMVDDINQIRTHTISDVQNADDFSQMNDNFSPVLAHPTVASPVYDGNDDRLLPDDIVITNERSSRMNDIPAHNVGSPAEEGEIEEGEIVESEITFEEHGVQVKNTDEETRELMKELYEEYGAKPFDIIQEGIPIDVVVRFTRELNRKLPPELEVFSVITPNDQVSLSTQVNSVLPSVEPVIKLEPVEDNLPITNNKNDQRESSLAPTSFQVRPSFDRPFMTPREQNFIIDLSDSSDGEHRITGLLQEVKSSLSNNETQIDAKRKLEEKEREIKRMNELIASKTELLKKKSTTAQQASASTSSNVGTSIDTIRAAIESFETAKSQVSEVKSRLNEEEKRLENIRSELADTDIKIGKNSSLIEQNVEQIKSFGVQKDQILQKKEEIELRIRALQDDLVKVQSQIEDIDNEKEVARIELAKKKEEYTEQLRKREQQMEQEKRVSENITQIKKQLGSMLKDIKAKKEQLSQMVFQSTKARNESTVAESSTSVFNKNGKRRVVPESEIIQEETPKKPKLALEVAELSKKIEQVSKEQQSLRESLEKKRQGDTETTITRKSQNSYPENEWRVEKIASQETISEDKFEVFRPYESPLKGFRSFRLHPEYVKVVKDVKSFTFNNHIVPNKKICAFELQPRGICNDDDCRSQHFRDLPMTENEVIDDLTGYYEGENLTQQRHYREGLHKLLNDLEMSGRSTFLAKFEEIKKYRDTFVARSLNDGTGAPRIVFINERRPLVDEWYTSPPACESESDYVSESLPTPRMPTSLSSGQDDDQQQIYPTSPELEDEDDDGDYFSSSATRHKKKDDEENVKYESYGEEMEMGNESDDQFAELRESESAYSESVTSSEKDDDESEEENVGEKVAVDVGATEFISTNHGEVEEQQQRHEQQGERAYAPLGYVGRIFNWFSKS</sequence>
<dbReference type="EMBL" id="BEXD01003090">
    <property type="protein sequence ID" value="GBC00186.1"/>
    <property type="molecule type" value="Genomic_DNA"/>
</dbReference>
<dbReference type="STRING" id="94130.A0A2Z6RCG7"/>
<gene>
    <name evidence="4" type="ORF">RclHR1_03780015</name>
</gene>
<feature type="region of interest" description="Disordered" evidence="2">
    <location>
        <begin position="27"/>
        <end position="75"/>
    </location>
</feature>
<name>A0A2Z6RCG7_9GLOM</name>
<reference evidence="4 5" key="1">
    <citation type="submission" date="2017-11" db="EMBL/GenBank/DDBJ databases">
        <title>The genome of Rhizophagus clarus HR1 reveals common genetic basis of auxotrophy among arbuscular mycorrhizal fungi.</title>
        <authorList>
            <person name="Kobayashi Y."/>
        </authorList>
    </citation>
    <scope>NUCLEOTIDE SEQUENCE [LARGE SCALE GENOMIC DNA]</scope>
    <source>
        <strain evidence="4 5">HR1</strain>
    </source>
</reference>
<evidence type="ECO:0000259" key="3">
    <source>
        <dbReference type="Pfam" id="PF10650"/>
    </source>
</evidence>
<feature type="domain" description="Putative zinc-finger" evidence="3">
    <location>
        <begin position="991"/>
        <end position="1013"/>
    </location>
</feature>
<feature type="compositionally biased region" description="Polar residues" evidence="2">
    <location>
        <begin position="559"/>
        <end position="578"/>
    </location>
</feature>
<feature type="coiled-coil region" evidence="1">
    <location>
        <begin position="625"/>
        <end position="652"/>
    </location>
</feature>
<feature type="compositionally biased region" description="Acidic residues" evidence="2">
    <location>
        <begin position="1177"/>
        <end position="1191"/>
    </location>
</feature>
<organism evidence="4 5">
    <name type="scientific">Rhizophagus clarus</name>
    <dbReference type="NCBI Taxonomy" id="94130"/>
    <lineage>
        <taxon>Eukaryota</taxon>
        <taxon>Fungi</taxon>
        <taxon>Fungi incertae sedis</taxon>
        <taxon>Mucoromycota</taxon>
        <taxon>Glomeromycotina</taxon>
        <taxon>Glomeromycetes</taxon>
        <taxon>Glomerales</taxon>
        <taxon>Glomeraceae</taxon>
        <taxon>Rhizophagus</taxon>
    </lineage>
</organism>
<evidence type="ECO:0000313" key="4">
    <source>
        <dbReference type="EMBL" id="GBC00186.1"/>
    </source>
</evidence>
<dbReference type="AlphaFoldDB" id="A0A2Z6RCG7"/>
<keyword evidence="5" id="KW-1185">Reference proteome</keyword>
<feature type="compositionally biased region" description="Acidic residues" evidence="2">
    <location>
        <begin position="1145"/>
        <end position="1154"/>
    </location>
</feature>
<feature type="region of interest" description="Disordered" evidence="2">
    <location>
        <begin position="98"/>
        <end position="122"/>
    </location>
</feature>
<feature type="region of interest" description="Disordered" evidence="2">
    <location>
        <begin position="559"/>
        <end position="583"/>
    </location>
</feature>
<feature type="compositionally biased region" description="Acidic residues" evidence="2">
    <location>
        <begin position="1210"/>
        <end position="1219"/>
    </location>
</feature>
<evidence type="ECO:0000313" key="5">
    <source>
        <dbReference type="Proteomes" id="UP000247702"/>
    </source>
</evidence>
<dbReference type="PANTHER" id="PTHR45615:SF80">
    <property type="entry name" value="GRIP DOMAIN-CONTAINING PROTEIN"/>
    <property type="match status" value="1"/>
</dbReference>
<feature type="compositionally biased region" description="Basic and acidic residues" evidence="2">
    <location>
        <begin position="1239"/>
        <end position="1252"/>
    </location>
</feature>
<accession>A0A2Z6RCG7</accession>
<evidence type="ECO:0000256" key="1">
    <source>
        <dbReference type="SAM" id="Coils"/>
    </source>
</evidence>
<proteinExistence type="predicted"/>
<evidence type="ECO:0000256" key="2">
    <source>
        <dbReference type="SAM" id="MobiDB-lite"/>
    </source>
</evidence>
<feature type="compositionally biased region" description="Polar residues" evidence="2">
    <location>
        <begin position="914"/>
        <end position="925"/>
    </location>
</feature>
<feature type="region of interest" description="Disordered" evidence="2">
    <location>
        <begin position="899"/>
        <end position="925"/>
    </location>
</feature>
<feature type="compositionally biased region" description="Polar residues" evidence="2">
    <location>
        <begin position="1113"/>
        <end position="1131"/>
    </location>
</feature>
<keyword evidence="1" id="KW-0175">Coiled coil</keyword>
<feature type="coiled-coil region" evidence="1">
    <location>
        <begin position="685"/>
        <end position="835"/>
    </location>
</feature>
<feature type="compositionally biased region" description="Polar residues" evidence="2">
    <location>
        <begin position="35"/>
        <end position="50"/>
    </location>
</feature>
<dbReference type="InterPro" id="IPR019607">
    <property type="entry name" value="Putative_zinc-finger_domain"/>
</dbReference>
<dbReference type="Proteomes" id="UP000247702">
    <property type="component" value="Unassembled WGS sequence"/>
</dbReference>